<keyword evidence="3" id="KW-1185">Reference proteome</keyword>
<proteinExistence type="predicted"/>
<dbReference type="Proteomes" id="UP001234989">
    <property type="component" value="Chromosome 6"/>
</dbReference>
<evidence type="ECO:0000259" key="1">
    <source>
        <dbReference type="Pfam" id="PF13966"/>
    </source>
</evidence>
<organism evidence="2 3">
    <name type="scientific">Solanum verrucosum</name>
    <dbReference type="NCBI Taxonomy" id="315347"/>
    <lineage>
        <taxon>Eukaryota</taxon>
        <taxon>Viridiplantae</taxon>
        <taxon>Streptophyta</taxon>
        <taxon>Embryophyta</taxon>
        <taxon>Tracheophyta</taxon>
        <taxon>Spermatophyta</taxon>
        <taxon>Magnoliopsida</taxon>
        <taxon>eudicotyledons</taxon>
        <taxon>Gunneridae</taxon>
        <taxon>Pentapetalae</taxon>
        <taxon>asterids</taxon>
        <taxon>lamiids</taxon>
        <taxon>Solanales</taxon>
        <taxon>Solanaceae</taxon>
        <taxon>Solanoideae</taxon>
        <taxon>Solaneae</taxon>
        <taxon>Solanum</taxon>
    </lineage>
</organism>
<dbReference type="AlphaFoldDB" id="A0AAF0R664"/>
<dbReference type="InterPro" id="IPR026960">
    <property type="entry name" value="RVT-Znf"/>
</dbReference>
<sequence length="88" mass="10059">MGKSQSSGSPYGRLRPLLKSNVSLSWWSEGLVSLKKFSKKKGRILVPRCFLCNEIGKTNNHLFLHCKFTAQLWHLFFSGQCLSTQLTR</sequence>
<protein>
    <recommendedName>
        <fullName evidence="1">Reverse transcriptase zinc-binding domain-containing protein</fullName>
    </recommendedName>
</protein>
<dbReference type="Pfam" id="PF13966">
    <property type="entry name" value="zf-RVT"/>
    <property type="match status" value="1"/>
</dbReference>
<accession>A0AAF0R664</accession>
<evidence type="ECO:0000313" key="2">
    <source>
        <dbReference type="EMBL" id="WMV33375.1"/>
    </source>
</evidence>
<name>A0AAF0R664_SOLVR</name>
<feature type="domain" description="Reverse transcriptase zinc-binding" evidence="1">
    <location>
        <begin position="34"/>
        <end position="73"/>
    </location>
</feature>
<dbReference type="EMBL" id="CP133617">
    <property type="protein sequence ID" value="WMV33375.1"/>
    <property type="molecule type" value="Genomic_DNA"/>
</dbReference>
<evidence type="ECO:0000313" key="3">
    <source>
        <dbReference type="Proteomes" id="UP001234989"/>
    </source>
</evidence>
<reference evidence="2" key="1">
    <citation type="submission" date="2023-08" db="EMBL/GenBank/DDBJ databases">
        <title>A de novo genome assembly of Solanum verrucosum Schlechtendal, a Mexican diploid species geographically isolated from the other diploid A-genome species in potato relatives.</title>
        <authorList>
            <person name="Hosaka K."/>
        </authorList>
    </citation>
    <scope>NUCLEOTIDE SEQUENCE</scope>
    <source>
        <tissue evidence="2">Young leaves</tissue>
    </source>
</reference>
<gene>
    <name evidence="2" type="ORF">MTR67_026760</name>
</gene>